<reference evidence="3" key="2">
    <citation type="journal article" date="2023" name="Science">
        <title>Genomic signatures of disease resistance in endangered staghorn corals.</title>
        <authorList>
            <person name="Vollmer S.V."/>
            <person name="Selwyn J.D."/>
            <person name="Despard B.A."/>
            <person name="Roesel C.L."/>
        </authorList>
    </citation>
    <scope>NUCLEOTIDE SEQUENCE</scope>
    <source>
        <strain evidence="3">K2</strain>
    </source>
</reference>
<protein>
    <recommendedName>
        <fullName evidence="5">DUF3504 domain-containing protein</fullName>
    </recommendedName>
</protein>
<reference evidence="3" key="1">
    <citation type="journal article" date="2023" name="G3 (Bethesda)">
        <title>Whole genome assembly and annotation of the endangered Caribbean coral Acropora cervicornis.</title>
        <authorList>
            <person name="Selwyn J.D."/>
            <person name="Vollmer S.V."/>
        </authorList>
    </citation>
    <scope>NUCLEOTIDE SEQUENCE</scope>
    <source>
        <strain evidence="3">K2</strain>
    </source>
</reference>
<dbReference type="GO" id="GO:0003677">
    <property type="term" value="F:DNA binding"/>
    <property type="evidence" value="ECO:0007669"/>
    <property type="project" value="InterPro"/>
</dbReference>
<feature type="region of interest" description="Disordered" evidence="2">
    <location>
        <begin position="200"/>
        <end position="222"/>
    </location>
</feature>
<evidence type="ECO:0000256" key="1">
    <source>
        <dbReference type="ARBA" id="ARBA00023172"/>
    </source>
</evidence>
<gene>
    <name evidence="3" type="ORF">P5673_032043</name>
</gene>
<dbReference type="AlphaFoldDB" id="A0AAD9PRW4"/>
<dbReference type="InterPro" id="IPR011010">
    <property type="entry name" value="DNA_brk_join_enz"/>
</dbReference>
<dbReference type="PANTHER" id="PTHR21446:SF6">
    <property type="entry name" value="MITOCHONDRIAL ANTIVIRAL-SIGNALING PROTEIN"/>
    <property type="match status" value="1"/>
</dbReference>
<accession>A0AAD9PRW4</accession>
<keyword evidence="4" id="KW-1185">Reference proteome</keyword>
<proteinExistence type="predicted"/>
<dbReference type="SUPFAM" id="SSF56349">
    <property type="entry name" value="DNA breaking-rejoining enzymes"/>
    <property type="match status" value="1"/>
</dbReference>
<dbReference type="PANTHER" id="PTHR21446">
    <property type="entry name" value="DUF3504 DOMAIN-CONTAINING PROTEIN"/>
    <property type="match status" value="1"/>
</dbReference>
<sequence length="415" mass="46402">MASDDSKFDDLSEADINSLIDDAVPKNTKKATAWGISVLKGKTGYPKNTQVRFWKVFHQKFFSERLKKFHQEFRKSPTQHYSASAHLSIRAAIDHHLNTLPEFSGICIVRDLLFKIANKSLSAKLKQLKAQGFAKVQHHPSISHEDIIQKCYETKVFSDETPISLLRPSPLSRGRENLRSLTPDSFVIKKEAKDGEYVQTSISEKTKNHQGGLGDKADESDPKMFSTGMSNCPVKYFKMFLSVLNPNQTALFQKPKKNFLPSDEIWFENSPIGVNKLGDMMKEISLTASLSKVYTNHCVSSTTISALDEAGIPIHRIMQTSGHRSESSVKSYCDRQSLEKYKESFNILAKVGHDSKESTSGAVVGAVNNIENLTQNSQTHNGQNAVANLNHSPTLNILSHAEFKDCQININITKK</sequence>
<dbReference type="InterPro" id="IPR013762">
    <property type="entry name" value="Integrase-like_cat_sf"/>
</dbReference>
<evidence type="ECO:0000256" key="2">
    <source>
        <dbReference type="SAM" id="MobiDB-lite"/>
    </source>
</evidence>
<evidence type="ECO:0000313" key="4">
    <source>
        <dbReference type="Proteomes" id="UP001249851"/>
    </source>
</evidence>
<dbReference type="Gene3D" id="1.10.443.10">
    <property type="entry name" value="Intergrase catalytic core"/>
    <property type="match status" value="1"/>
</dbReference>
<evidence type="ECO:0000313" key="3">
    <source>
        <dbReference type="EMBL" id="KAK2547902.1"/>
    </source>
</evidence>
<dbReference type="EMBL" id="JARQWQ010000163">
    <property type="protein sequence ID" value="KAK2547902.1"/>
    <property type="molecule type" value="Genomic_DNA"/>
</dbReference>
<dbReference type="GO" id="GO:0006310">
    <property type="term" value="P:DNA recombination"/>
    <property type="evidence" value="ECO:0007669"/>
    <property type="project" value="UniProtKB-KW"/>
</dbReference>
<dbReference type="Proteomes" id="UP001249851">
    <property type="component" value="Unassembled WGS sequence"/>
</dbReference>
<evidence type="ECO:0008006" key="5">
    <source>
        <dbReference type="Google" id="ProtNLM"/>
    </source>
</evidence>
<name>A0AAD9PRW4_ACRCE</name>
<organism evidence="3 4">
    <name type="scientific">Acropora cervicornis</name>
    <name type="common">Staghorn coral</name>
    <dbReference type="NCBI Taxonomy" id="6130"/>
    <lineage>
        <taxon>Eukaryota</taxon>
        <taxon>Metazoa</taxon>
        <taxon>Cnidaria</taxon>
        <taxon>Anthozoa</taxon>
        <taxon>Hexacorallia</taxon>
        <taxon>Scleractinia</taxon>
        <taxon>Astrocoeniina</taxon>
        <taxon>Acroporidae</taxon>
        <taxon>Acropora</taxon>
    </lineage>
</organism>
<keyword evidence="1" id="KW-0233">DNA recombination</keyword>
<dbReference type="GO" id="GO:0015074">
    <property type="term" value="P:DNA integration"/>
    <property type="evidence" value="ECO:0007669"/>
    <property type="project" value="InterPro"/>
</dbReference>
<dbReference type="InterPro" id="IPR052787">
    <property type="entry name" value="MAVS"/>
</dbReference>
<comment type="caution">
    <text evidence="3">The sequence shown here is derived from an EMBL/GenBank/DDBJ whole genome shotgun (WGS) entry which is preliminary data.</text>
</comment>